<feature type="compositionally biased region" description="Polar residues" evidence="1">
    <location>
        <begin position="558"/>
        <end position="578"/>
    </location>
</feature>
<dbReference type="InterPro" id="IPR006568">
    <property type="entry name" value="PSP_pro-rich"/>
</dbReference>
<gene>
    <name evidence="3" type="ORF">SAPINGB_P003380</name>
</gene>
<name>A0A5E8BP23_9ASCO</name>
<dbReference type="Pfam" id="PF04037">
    <property type="entry name" value="DUF382"/>
    <property type="match status" value="1"/>
</dbReference>
<accession>A0A5E8BP23</accession>
<dbReference type="Proteomes" id="UP000398389">
    <property type="component" value="Unassembled WGS sequence"/>
</dbReference>
<dbReference type="EMBL" id="CABVLU010000003">
    <property type="protein sequence ID" value="VVT53053.1"/>
    <property type="molecule type" value="Genomic_DNA"/>
</dbReference>
<dbReference type="InterPro" id="IPR052584">
    <property type="entry name" value="U2_snRNP_Complex_Component"/>
</dbReference>
<evidence type="ECO:0000313" key="3">
    <source>
        <dbReference type="EMBL" id="VVT53053.1"/>
    </source>
</evidence>
<feature type="compositionally biased region" description="Polar residues" evidence="1">
    <location>
        <begin position="95"/>
        <end position="105"/>
    </location>
</feature>
<dbReference type="PANTHER" id="PTHR12785">
    <property type="entry name" value="SPLICING FACTOR 3B"/>
    <property type="match status" value="1"/>
</dbReference>
<feature type="region of interest" description="Disordered" evidence="1">
    <location>
        <begin position="64"/>
        <end position="128"/>
    </location>
</feature>
<feature type="compositionally biased region" description="Basic and acidic residues" evidence="1">
    <location>
        <begin position="78"/>
        <end position="94"/>
    </location>
</feature>
<evidence type="ECO:0000259" key="2">
    <source>
        <dbReference type="SMART" id="SM00581"/>
    </source>
</evidence>
<dbReference type="PANTHER" id="PTHR12785:SF6">
    <property type="entry name" value="SPLICING FACTOR 3B SUBUNIT 2"/>
    <property type="match status" value="1"/>
</dbReference>
<dbReference type="Pfam" id="PF04046">
    <property type="entry name" value="PSP"/>
    <property type="match status" value="1"/>
</dbReference>
<proteinExistence type="predicted"/>
<protein>
    <recommendedName>
        <fullName evidence="2">PSP proline-rich domain-containing protein</fullName>
    </recommendedName>
</protein>
<feature type="region of interest" description="Disordered" evidence="1">
    <location>
        <begin position="163"/>
        <end position="198"/>
    </location>
</feature>
<feature type="region of interest" description="Disordered" evidence="1">
    <location>
        <begin position="438"/>
        <end position="496"/>
    </location>
</feature>
<feature type="compositionally biased region" description="Basic and acidic residues" evidence="1">
    <location>
        <begin position="579"/>
        <end position="593"/>
    </location>
</feature>
<dbReference type="OrthoDB" id="10260794at2759"/>
<reference evidence="3 4" key="1">
    <citation type="submission" date="2019-09" db="EMBL/GenBank/DDBJ databases">
        <authorList>
            <person name="Brejova B."/>
        </authorList>
    </citation>
    <scope>NUCLEOTIDE SEQUENCE [LARGE SCALE GENOMIC DNA]</scope>
</reference>
<keyword evidence="4" id="KW-1185">Reference proteome</keyword>
<organism evidence="3 4">
    <name type="scientific">Magnusiomyces paraingens</name>
    <dbReference type="NCBI Taxonomy" id="2606893"/>
    <lineage>
        <taxon>Eukaryota</taxon>
        <taxon>Fungi</taxon>
        <taxon>Dikarya</taxon>
        <taxon>Ascomycota</taxon>
        <taxon>Saccharomycotina</taxon>
        <taxon>Dipodascomycetes</taxon>
        <taxon>Dipodascales</taxon>
        <taxon>Dipodascaceae</taxon>
        <taxon>Magnusiomyces</taxon>
    </lineage>
</organism>
<dbReference type="RefSeq" id="XP_031853989.1">
    <property type="nucleotide sequence ID" value="XM_031998098.1"/>
</dbReference>
<feature type="domain" description="PSP proline-rich" evidence="2">
    <location>
        <begin position="344"/>
        <end position="397"/>
    </location>
</feature>
<sequence>MALSSSHEQQVDEFISSNEMGREIESSLSNMLKQLNGLERDLNRKLDDVGSSMDKLERTLIREAEETERAKNSTIKLNELKKTEQHKNEDKQNGDIKTQASTNGNIVEDRKVEILSEDTSEREPLNGSTKLFETAVDIALNDPQFAEFKQIIDKFHTEEAGETVDNSGDIFYSDDEGAGSGSENNQDSHDGQKLSKKKLKVMSKMPLVELKSIAPKPELVEWFDADAPDPILVVEIKAQRGAVPVPDHWQAKREYLSTKRGIKKAPFDLPNYIKDTGIMEMRNALKEDEQTLRQKTRERVQPKMGKLDIDYVKLHNAFFKFQTKPRLYRFGELYYEGKEAEINMDSFRPGKLSARLTEALSIPLNAPPPWLLNMQRYGPPPSYPGLKIPGLNAPIPPGAQWGFQPGGYGRPPLDENGKPLYGDVYGITQAAEKVNLGNPIERTPWGQFFQDESEDESDNGEELEGEEEEEIGEPDFDEEGPEYAEEGPVDIEPKTVESAEFELRKNIIKEQEQFEKPRELFQVLKERTSEKSGFMGHQKVYEIPPSGTRNVSHLFDNENASNINKVDTVQNDSSVNYSSKEEEIKQRSSKFQDDLDELLEGESRKRLQREQVQKSGKRSRR</sequence>
<feature type="region of interest" description="Disordered" evidence="1">
    <location>
        <begin position="531"/>
        <end position="621"/>
    </location>
</feature>
<evidence type="ECO:0000256" key="1">
    <source>
        <dbReference type="SAM" id="MobiDB-lite"/>
    </source>
</evidence>
<dbReference type="AlphaFoldDB" id="A0A5E8BP23"/>
<dbReference type="InterPro" id="IPR007180">
    <property type="entry name" value="DUF382"/>
</dbReference>
<feature type="compositionally biased region" description="Basic and acidic residues" evidence="1">
    <location>
        <begin position="107"/>
        <end position="124"/>
    </location>
</feature>
<dbReference type="GeneID" id="43582198"/>
<evidence type="ECO:0000313" key="4">
    <source>
        <dbReference type="Proteomes" id="UP000398389"/>
    </source>
</evidence>
<feature type="compositionally biased region" description="Acidic residues" evidence="1">
    <location>
        <begin position="451"/>
        <end position="489"/>
    </location>
</feature>
<dbReference type="GO" id="GO:0005634">
    <property type="term" value="C:nucleus"/>
    <property type="evidence" value="ECO:0007669"/>
    <property type="project" value="InterPro"/>
</dbReference>
<dbReference type="SMART" id="SM00581">
    <property type="entry name" value="PSP"/>
    <property type="match status" value="1"/>
</dbReference>
<feature type="compositionally biased region" description="Basic and acidic residues" evidence="1">
    <location>
        <begin position="601"/>
        <end position="612"/>
    </location>
</feature>